<evidence type="ECO:0000256" key="1">
    <source>
        <dbReference type="ARBA" id="ARBA00000274"/>
    </source>
</evidence>
<keyword evidence="5" id="KW-1185">Reference proteome</keyword>
<dbReference type="InterPro" id="IPR031100">
    <property type="entry name" value="LOG_fam"/>
</dbReference>
<dbReference type="EC" id="3.2.2.n1" evidence="3"/>
<dbReference type="Pfam" id="PF03641">
    <property type="entry name" value="Lysine_decarbox"/>
    <property type="match status" value="1"/>
</dbReference>
<evidence type="ECO:0000313" key="4">
    <source>
        <dbReference type="EMBL" id="ONG41323.1"/>
    </source>
</evidence>
<evidence type="ECO:0000256" key="2">
    <source>
        <dbReference type="ARBA" id="ARBA00006763"/>
    </source>
</evidence>
<dbReference type="NCBIfam" id="TIGR00730">
    <property type="entry name" value="Rossman fold protein, TIGR00730 family"/>
    <property type="match status" value="1"/>
</dbReference>
<dbReference type="GO" id="GO:0005829">
    <property type="term" value="C:cytosol"/>
    <property type="evidence" value="ECO:0007669"/>
    <property type="project" value="TreeGrafter"/>
</dbReference>
<protein>
    <recommendedName>
        <fullName evidence="3">Cytokinin riboside 5'-monophosphate phosphoribohydrolase</fullName>
        <ecNumber evidence="3">3.2.2.n1</ecNumber>
    </recommendedName>
</protein>
<evidence type="ECO:0000256" key="3">
    <source>
        <dbReference type="RuleBase" id="RU363015"/>
    </source>
</evidence>
<dbReference type="OrthoDB" id="9801098at2"/>
<keyword evidence="3" id="KW-0203">Cytokinin biosynthesis</keyword>
<proteinExistence type="inferred from homology"/>
<dbReference type="InterPro" id="IPR005269">
    <property type="entry name" value="LOG"/>
</dbReference>
<accession>A0A1S8CXI7</accession>
<reference evidence="4 5" key="1">
    <citation type="submission" date="2016-10" db="EMBL/GenBank/DDBJ databases">
        <title>Draft Genome sequence of Alkanindiges sp. strain H1.</title>
        <authorList>
            <person name="Subhash Y."/>
            <person name="Lee S."/>
        </authorList>
    </citation>
    <scope>NUCLEOTIDE SEQUENCE [LARGE SCALE GENOMIC DNA]</scope>
    <source>
        <strain evidence="4 5">H1</strain>
    </source>
</reference>
<dbReference type="SUPFAM" id="SSF102405">
    <property type="entry name" value="MCP/YpsA-like"/>
    <property type="match status" value="1"/>
</dbReference>
<dbReference type="PANTHER" id="PTHR31223">
    <property type="entry name" value="LOG FAMILY PROTEIN YJL055W"/>
    <property type="match status" value="1"/>
</dbReference>
<organism evidence="4 5">
    <name type="scientific">Alkanindiges hydrocarboniclasticus</name>
    <dbReference type="NCBI Taxonomy" id="1907941"/>
    <lineage>
        <taxon>Bacteria</taxon>
        <taxon>Pseudomonadati</taxon>
        <taxon>Pseudomonadota</taxon>
        <taxon>Gammaproteobacteria</taxon>
        <taxon>Moraxellales</taxon>
        <taxon>Moraxellaceae</taxon>
        <taxon>Alkanindiges</taxon>
    </lineage>
</organism>
<sequence length="197" mass="21235">MSIKTTMPLVALYCGSRAGNKPVYREQAILLAQQLAQSNLGVVYGGASIGLMGQVADTVLEHGAEVVGVIPAFLLQNEIAHHALTELYVVDTMHERKAMMAERASAFVALPGGLGTFEEILEIATWGQLAQHSKPIVLFNVENYYQGLIDQLAHAVAEGFLTPEHCAKVVVCQTVDEVMQAIQQATQQPGSLQAEHV</sequence>
<dbReference type="EMBL" id="MLCN01000013">
    <property type="protein sequence ID" value="ONG41323.1"/>
    <property type="molecule type" value="Genomic_DNA"/>
</dbReference>
<dbReference type="Gene3D" id="3.40.50.450">
    <property type="match status" value="1"/>
</dbReference>
<dbReference type="GO" id="GO:0009691">
    <property type="term" value="P:cytokinin biosynthetic process"/>
    <property type="evidence" value="ECO:0007669"/>
    <property type="project" value="UniProtKB-UniRule"/>
</dbReference>
<gene>
    <name evidence="4" type="ORF">BKE30_05670</name>
</gene>
<comment type="caution">
    <text evidence="4">The sequence shown here is derived from an EMBL/GenBank/DDBJ whole genome shotgun (WGS) entry which is preliminary data.</text>
</comment>
<name>A0A1S8CXI7_9GAMM</name>
<dbReference type="AlphaFoldDB" id="A0A1S8CXI7"/>
<dbReference type="Proteomes" id="UP000192132">
    <property type="component" value="Unassembled WGS sequence"/>
</dbReference>
<dbReference type="RefSeq" id="WP_076877700.1">
    <property type="nucleotide sequence ID" value="NZ_MLCN01000013.1"/>
</dbReference>
<dbReference type="GO" id="GO:0008714">
    <property type="term" value="F:AMP nucleosidase activity"/>
    <property type="evidence" value="ECO:0007669"/>
    <property type="project" value="UniProtKB-EC"/>
</dbReference>
<comment type="catalytic activity">
    <reaction evidence="1">
        <text>AMP + H2O = D-ribose 5-phosphate + adenine</text>
        <dbReference type="Rhea" id="RHEA:20129"/>
        <dbReference type="ChEBI" id="CHEBI:15377"/>
        <dbReference type="ChEBI" id="CHEBI:16708"/>
        <dbReference type="ChEBI" id="CHEBI:78346"/>
        <dbReference type="ChEBI" id="CHEBI:456215"/>
        <dbReference type="EC" id="3.2.2.4"/>
    </reaction>
</comment>
<keyword evidence="3" id="KW-0378">Hydrolase</keyword>
<dbReference type="STRING" id="1907941.BKE30_05670"/>
<dbReference type="PANTHER" id="PTHR31223:SF70">
    <property type="entry name" value="LOG FAMILY PROTEIN YJL055W"/>
    <property type="match status" value="1"/>
</dbReference>
<evidence type="ECO:0000313" key="5">
    <source>
        <dbReference type="Proteomes" id="UP000192132"/>
    </source>
</evidence>
<comment type="similarity">
    <text evidence="2 3">Belongs to the LOG family.</text>
</comment>